<keyword evidence="1" id="KW-0433">Leucine-rich repeat</keyword>
<dbReference type="InterPro" id="IPR050216">
    <property type="entry name" value="LRR_domain-containing"/>
</dbReference>
<feature type="compositionally biased region" description="Low complexity" evidence="3">
    <location>
        <begin position="527"/>
        <end position="551"/>
    </location>
</feature>
<evidence type="ECO:0000313" key="5">
    <source>
        <dbReference type="Proteomes" id="UP000230002"/>
    </source>
</evidence>
<organism evidence="4 5">
    <name type="scientific">Ganoderma sinense ZZ0214-1</name>
    <dbReference type="NCBI Taxonomy" id="1077348"/>
    <lineage>
        <taxon>Eukaryota</taxon>
        <taxon>Fungi</taxon>
        <taxon>Dikarya</taxon>
        <taxon>Basidiomycota</taxon>
        <taxon>Agaricomycotina</taxon>
        <taxon>Agaricomycetes</taxon>
        <taxon>Polyporales</taxon>
        <taxon>Polyporaceae</taxon>
        <taxon>Ganoderma</taxon>
    </lineage>
</organism>
<feature type="region of interest" description="Disordered" evidence="3">
    <location>
        <begin position="1"/>
        <end position="90"/>
    </location>
</feature>
<dbReference type="STRING" id="1077348.A0A2G8SND4"/>
<feature type="compositionally biased region" description="Low complexity" evidence="3">
    <location>
        <begin position="592"/>
        <end position="601"/>
    </location>
</feature>
<dbReference type="PANTHER" id="PTHR48051:SF1">
    <property type="entry name" value="RAS SUPPRESSOR PROTEIN 1"/>
    <property type="match status" value="1"/>
</dbReference>
<feature type="compositionally biased region" description="Low complexity" evidence="3">
    <location>
        <begin position="1"/>
        <end position="20"/>
    </location>
</feature>
<dbReference type="Gene3D" id="3.80.10.10">
    <property type="entry name" value="Ribonuclease Inhibitor"/>
    <property type="match status" value="3"/>
</dbReference>
<dbReference type="EMBL" id="AYKW01000003">
    <property type="protein sequence ID" value="PIL35271.1"/>
    <property type="molecule type" value="Genomic_DNA"/>
</dbReference>
<reference evidence="4 5" key="1">
    <citation type="journal article" date="2015" name="Sci. Rep.">
        <title>Chromosome-level genome map provides insights into diverse defense mechanisms in the medicinal fungus Ganoderma sinense.</title>
        <authorList>
            <person name="Zhu Y."/>
            <person name="Xu J."/>
            <person name="Sun C."/>
            <person name="Zhou S."/>
            <person name="Xu H."/>
            <person name="Nelson D.R."/>
            <person name="Qian J."/>
            <person name="Song J."/>
            <person name="Luo H."/>
            <person name="Xiang L."/>
            <person name="Li Y."/>
            <person name="Xu Z."/>
            <person name="Ji A."/>
            <person name="Wang L."/>
            <person name="Lu S."/>
            <person name="Hayward A."/>
            <person name="Sun W."/>
            <person name="Li X."/>
            <person name="Schwartz D.C."/>
            <person name="Wang Y."/>
            <person name="Chen S."/>
        </authorList>
    </citation>
    <scope>NUCLEOTIDE SEQUENCE [LARGE SCALE GENOMIC DNA]</scope>
    <source>
        <strain evidence="4 5">ZZ0214-1</strain>
    </source>
</reference>
<sequence>MSRLPQPSSSTSRPSVRTRLQSTPSTPTIRAPVTPLAKPRAKTPVAAPSPTLRTQPSLKSLKPRSPTKSPAKKPQPLPADEDVPPSPKPQLSLREQIALKRAEAKKAIVKASPVKAEFEGLEDASPHTFNQPAVHDVDLGRWSIKETIERGRSSGAINLSSRDLPCLPSALFEIHLGITPEPLKSVPVEPPITTSTSGGASSRKQEAPSWYDAQDLEILKAWSNEILEIQPEISMFGSLKTIDLHNNKLASLPDSFVDLMSLTHLDLSHNQLTSLPTNFWALPHLTTLDLSHNSLTALPFSAPFGSRSNPLGRTKDSRGDWFSQTITRATEPLPRLVSLDVSHNSISAAAIDHRIPSLITKLHISENPLGKSDVLLCVLGRLARLKELHMLRADIGDDSFPVSIFSSASGSLFPALKILDLEETQVSRPVVEAVFVPTAIKQTVQFDVTNQEPPDGVLRIVVGKRVIKEAWEVEAERRLKPRRGNTPVANGSSSNPLEPKGEVLKESWEIDAEQGLLTEGAKRLARAQAGAAATSKSRPASPSKPSSLLPRSTPPSPQKPKTAAKAVEKETWEIEAEQGLFSAGARRRARAAAAAAAVSPNPESPRPSAPPSAPRTPSPPAHTPATVATALANPQYYDKLSSTLTLPPSAAPTKALHARSFSVAAPARLKASPTSRVSELELAIPTPTLPLAAVAAQPFASNLKVLVLAKRRADPAFGLPAASVLALGPALPYLEELSLENCALGDAVPVFSSPSLSPSEGAAENVNVNVSLKRTSEPLLPLLARLFPSVRTLDLSYNALTSACLSPASLGLLLFADPLPTLSAEDEAAPTTVRKGVRHLRLRGNRLDDLGAFAQLAERFRGNREVPGWRLEELDVRDNEVGRLPAELGLLPLEVLLVDGNTFRVPPRRVWEREGTKGLLSWLRGRIE</sequence>
<evidence type="ECO:0000313" key="4">
    <source>
        <dbReference type="EMBL" id="PIL35271.1"/>
    </source>
</evidence>
<dbReference type="InterPro" id="IPR003591">
    <property type="entry name" value="Leu-rich_rpt_typical-subtyp"/>
</dbReference>
<feature type="compositionally biased region" description="Polar residues" evidence="3">
    <location>
        <begin position="192"/>
        <end position="202"/>
    </location>
</feature>
<dbReference type="OrthoDB" id="1517790at2759"/>
<keyword evidence="2" id="KW-0677">Repeat</keyword>
<dbReference type="GO" id="GO:0005737">
    <property type="term" value="C:cytoplasm"/>
    <property type="evidence" value="ECO:0007669"/>
    <property type="project" value="TreeGrafter"/>
</dbReference>
<keyword evidence="5" id="KW-1185">Reference proteome</keyword>
<evidence type="ECO:0000256" key="3">
    <source>
        <dbReference type="SAM" id="MobiDB-lite"/>
    </source>
</evidence>
<name>A0A2G8SND4_9APHY</name>
<dbReference type="InterPro" id="IPR001611">
    <property type="entry name" value="Leu-rich_rpt"/>
</dbReference>
<dbReference type="PRINTS" id="PR00019">
    <property type="entry name" value="LEURICHRPT"/>
</dbReference>
<dbReference type="SMART" id="SM00364">
    <property type="entry name" value="LRR_BAC"/>
    <property type="match status" value="5"/>
</dbReference>
<dbReference type="SUPFAM" id="SSF52058">
    <property type="entry name" value="L domain-like"/>
    <property type="match status" value="2"/>
</dbReference>
<dbReference type="PROSITE" id="PS51450">
    <property type="entry name" value="LRR"/>
    <property type="match status" value="3"/>
</dbReference>
<dbReference type="Proteomes" id="UP000230002">
    <property type="component" value="Unassembled WGS sequence"/>
</dbReference>
<feature type="region of interest" description="Disordered" evidence="3">
    <location>
        <begin position="527"/>
        <end position="569"/>
    </location>
</feature>
<feature type="region of interest" description="Disordered" evidence="3">
    <location>
        <begin position="592"/>
        <end position="625"/>
    </location>
</feature>
<evidence type="ECO:0000256" key="1">
    <source>
        <dbReference type="ARBA" id="ARBA00022614"/>
    </source>
</evidence>
<dbReference type="SMART" id="SM00369">
    <property type="entry name" value="LRR_TYP"/>
    <property type="match status" value="5"/>
</dbReference>
<dbReference type="AlphaFoldDB" id="A0A2G8SND4"/>
<evidence type="ECO:0000256" key="2">
    <source>
        <dbReference type="ARBA" id="ARBA00022737"/>
    </source>
</evidence>
<accession>A0A2G8SND4</accession>
<comment type="caution">
    <text evidence="4">The sequence shown here is derived from an EMBL/GenBank/DDBJ whole genome shotgun (WGS) entry which is preliminary data.</text>
</comment>
<proteinExistence type="predicted"/>
<feature type="region of interest" description="Disordered" evidence="3">
    <location>
        <begin position="185"/>
        <end position="208"/>
    </location>
</feature>
<protein>
    <submittedName>
        <fullName evidence="4">Uncharacterized protein</fullName>
    </submittedName>
</protein>
<dbReference type="InterPro" id="IPR032675">
    <property type="entry name" value="LRR_dom_sf"/>
</dbReference>
<gene>
    <name evidence="4" type="ORF">GSI_01996</name>
</gene>
<feature type="compositionally biased region" description="Pro residues" evidence="3">
    <location>
        <begin position="602"/>
        <end position="622"/>
    </location>
</feature>
<dbReference type="PANTHER" id="PTHR48051">
    <property type="match status" value="1"/>
</dbReference>
<dbReference type="Pfam" id="PF13855">
    <property type="entry name" value="LRR_8"/>
    <property type="match status" value="1"/>
</dbReference>